<keyword evidence="1" id="KW-1133">Transmembrane helix</keyword>
<reference evidence="2 3" key="1">
    <citation type="submission" date="2016-06" db="EMBL/GenBank/DDBJ databases">
        <title>Draft genome of Moraxella atlantae CCUG 66109.</title>
        <authorList>
            <person name="Salva-Serra F."/>
            <person name="Engstrom-Jakobsson H."/>
            <person name="Thorell K."/>
            <person name="Gonzales-Siles L."/>
            <person name="Karlsson R."/>
            <person name="Boulund F."/>
            <person name="Engstrand L."/>
            <person name="Kristiansson E."/>
            <person name="Moore E."/>
        </authorList>
    </citation>
    <scope>NUCLEOTIDE SEQUENCE [LARGE SCALE GENOMIC DNA]</scope>
    <source>
        <strain evidence="2 3">CCUG 66109</strain>
    </source>
</reference>
<feature type="transmembrane region" description="Helical" evidence="1">
    <location>
        <begin position="12"/>
        <end position="30"/>
    </location>
</feature>
<keyword evidence="1" id="KW-0812">Transmembrane</keyword>
<dbReference type="STRING" id="34059.A9308_04475"/>
<organism evidence="2 3">
    <name type="scientific">Faucicola atlantae</name>
    <dbReference type="NCBI Taxonomy" id="34059"/>
    <lineage>
        <taxon>Bacteria</taxon>
        <taxon>Pseudomonadati</taxon>
        <taxon>Pseudomonadota</taxon>
        <taxon>Gammaproteobacteria</taxon>
        <taxon>Moraxellales</taxon>
        <taxon>Moraxellaceae</taxon>
        <taxon>Faucicola</taxon>
    </lineage>
</organism>
<evidence type="ECO:0000256" key="1">
    <source>
        <dbReference type="SAM" id="Phobius"/>
    </source>
</evidence>
<dbReference type="AlphaFoldDB" id="A0A1B8QDY6"/>
<dbReference type="EMBL" id="LZMZ01000009">
    <property type="protein sequence ID" value="OBX79887.1"/>
    <property type="molecule type" value="Genomic_DNA"/>
</dbReference>
<evidence type="ECO:0000313" key="3">
    <source>
        <dbReference type="Proteomes" id="UP000092508"/>
    </source>
</evidence>
<comment type="caution">
    <text evidence="2">The sequence shown here is derived from an EMBL/GenBank/DDBJ whole genome shotgun (WGS) entry which is preliminary data.</text>
</comment>
<sequence length="64" mass="7394">MLSGLVCVDFNYFDLNFASCFLSLSLLRFCRRNTKQTTVCITFSQRLLIVKYDKIGLILPKLVL</sequence>
<keyword evidence="1" id="KW-0472">Membrane</keyword>
<proteinExistence type="predicted"/>
<dbReference type="Proteomes" id="UP000092508">
    <property type="component" value="Unassembled WGS sequence"/>
</dbReference>
<gene>
    <name evidence="2" type="ORF">A9308_04475</name>
</gene>
<name>A0A1B8QDY6_9GAMM</name>
<evidence type="ECO:0000313" key="2">
    <source>
        <dbReference type="EMBL" id="OBX79887.1"/>
    </source>
</evidence>
<accession>A0A1B8QDY6</accession>
<protein>
    <submittedName>
        <fullName evidence="2">Uncharacterized protein</fullName>
    </submittedName>
</protein>